<feature type="compositionally biased region" description="Low complexity" evidence="1">
    <location>
        <begin position="15"/>
        <end position="24"/>
    </location>
</feature>
<dbReference type="Gramene" id="ERN03513">
    <property type="protein sequence ID" value="ERN03513"/>
    <property type="gene ID" value="AMTR_s00003p00270420"/>
</dbReference>
<evidence type="ECO:0000256" key="1">
    <source>
        <dbReference type="SAM" id="MobiDB-lite"/>
    </source>
</evidence>
<feature type="domain" description="HAT C-terminal dimerisation" evidence="3">
    <location>
        <begin position="590"/>
        <end position="657"/>
    </location>
</feature>
<sequence>MSSSDSPKGKLELGSCSSSLPQSSPKEANPNYPLWAYMEKIGRCHTGGGNWMLRCVLCKAEFKGSYTRVKSHLLGKVGTGVKRCLGIDNETLATLLRLNDEGSTRKIRSSSRSSVPLLKVNSGSIGLKKRRGANDLVKLLDLAPKDVLDRMIARCFYASGISLNLIRSPYFRDMIRYACENSLEGYVLPTFDNLRTSLLDAEKANIEQSVKPFRSSWGSRGVSLLTDGWTDTTAKRPLINFMAASDIGSIFLKAIDSSVEMMNTDYMKNLFLEMVAEVGPTSVVQIITDNSPICRVAGQRVEGMHPYIFWTPCVIHTLNLALKNICSPDDERKAEKYLHCQWIRDLDRDVKMIRSFVVDHNAVLTIYSQYPTLRLLSVTESRFASTVIIVKRIKEVKPALCRMVVDSYWKVLVEEDAEKARRVKSCLVDDLWWEKIEFLIAFTEPILAMLRAIDTDEPTLHEVYDMWATMIEEVRGIIFRNEGKNIFLNESSFYEDIHRILVGSWNKSKTPLQCLAHSLNPKYYSDEWLGEVPSRLPPHKDREVSDGRNVCFARLFPAPSELQKVHEEFEMFSMCKGHFGHWDVMSSRFSMSPISWWENFGAHVPRLAKLADRLLSQPSSSSCCERNWGTFSLIKKIKQNRLASQRAEDLVYVHSNLRLLSRRREGFYIGPCRLWDAVGDSFSLDRPIELEMCNLSLDDPVTNPKPFDEEEFIAREDSDIATLRLPMEGNEE</sequence>
<dbReference type="InterPro" id="IPR007021">
    <property type="entry name" value="DUF659"/>
</dbReference>
<dbReference type="eggNOG" id="ENOG502RJJK">
    <property type="taxonomic scope" value="Eukaryota"/>
</dbReference>
<name>W1P6F8_AMBTC</name>
<evidence type="ECO:0008006" key="6">
    <source>
        <dbReference type="Google" id="ProtNLM"/>
    </source>
</evidence>
<protein>
    <recommendedName>
        <fullName evidence="6">BED-type domain-containing protein</fullName>
    </recommendedName>
</protein>
<keyword evidence="5" id="KW-1185">Reference proteome</keyword>
<accession>W1P6F8</accession>
<evidence type="ECO:0000313" key="5">
    <source>
        <dbReference type="Proteomes" id="UP000017836"/>
    </source>
</evidence>
<evidence type="ECO:0000259" key="3">
    <source>
        <dbReference type="Pfam" id="PF05699"/>
    </source>
</evidence>
<proteinExistence type="predicted"/>
<feature type="domain" description="DUF659" evidence="2">
    <location>
        <begin position="189"/>
        <end position="353"/>
    </location>
</feature>
<dbReference type="GO" id="GO:0046983">
    <property type="term" value="F:protein dimerization activity"/>
    <property type="evidence" value="ECO:0007669"/>
    <property type="project" value="InterPro"/>
</dbReference>
<dbReference type="SUPFAM" id="SSF53098">
    <property type="entry name" value="Ribonuclease H-like"/>
    <property type="match status" value="1"/>
</dbReference>
<dbReference type="HOGENOM" id="CLU_016471_4_0_1"/>
<reference evidence="5" key="1">
    <citation type="journal article" date="2013" name="Science">
        <title>The Amborella genome and the evolution of flowering plants.</title>
        <authorList>
            <consortium name="Amborella Genome Project"/>
        </authorList>
    </citation>
    <scope>NUCLEOTIDE SEQUENCE [LARGE SCALE GENOMIC DNA]</scope>
</reference>
<dbReference type="PANTHER" id="PTHR32166">
    <property type="entry name" value="OSJNBA0013A04.12 PROTEIN"/>
    <property type="match status" value="1"/>
</dbReference>
<organism evidence="4 5">
    <name type="scientific">Amborella trichopoda</name>
    <dbReference type="NCBI Taxonomy" id="13333"/>
    <lineage>
        <taxon>Eukaryota</taxon>
        <taxon>Viridiplantae</taxon>
        <taxon>Streptophyta</taxon>
        <taxon>Embryophyta</taxon>
        <taxon>Tracheophyta</taxon>
        <taxon>Spermatophyta</taxon>
        <taxon>Magnoliopsida</taxon>
        <taxon>Amborellales</taxon>
        <taxon>Amborellaceae</taxon>
        <taxon>Amborella</taxon>
    </lineage>
</organism>
<dbReference type="AlphaFoldDB" id="W1P6F8"/>
<feature type="region of interest" description="Disordered" evidence="1">
    <location>
        <begin position="1"/>
        <end position="27"/>
    </location>
</feature>
<dbReference type="InterPro" id="IPR012337">
    <property type="entry name" value="RNaseH-like_sf"/>
</dbReference>
<dbReference type="EMBL" id="KI394358">
    <property type="protein sequence ID" value="ERN03513.1"/>
    <property type="molecule type" value="Genomic_DNA"/>
</dbReference>
<dbReference type="Pfam" id="PF04937">
    <property type="entry name" value="DUF659"/>
    <property type="match status" value="1"/>
</dbReference>
<dbReference type="InterPro" id="IPR008906">
    <property type="entry name" value="HATC_C_dom"/>
</dbReference>
<gene>
    <name evidence="4" type="ORF">AMTR_s00003p00270420</name>
</gene>
<dbReference type="Pfam" id="PF05699">
    <property type="entry name" value="Dimer_Tnp_hAT"/>
    <property type="match status" value="1"/>
</dbReference>
<evidence type="ECO:0000313" key="4">
    <source>
        <dbReference type="EMBL" id="ERN03513.1"/>
    </source>
</evidence>
<evidence type="ECO:0000259" key="2">
    <source>
        <dbReference type="Pfam" id="PF04937"/>
    </source>
</evidence>
<dbReference type="OMA" id="YEDIHRI"/>
<dbReference type="OrthoDB" id="1925573at2759"/>
<dbReference type="Proteomes" id="UP000017836">
    <property type="component" value="Unassembled WGS sequence"/>
</dbReference>
<dbReference type="PANTHER" id="PTHR32166:SF123">
    <property type="entry name" value="BED-TYPE DOMAIN-CONTAINING PROTEIN"/>
    <property type="match status" value="1"/>
</dbReference>